<dbReference type="AlphaFoldDB" id="A0A8C1N3P4"/>
<dbReference type="Proteomes" id="UP000694427">
    <property type="component" value="Unplaced"/>
</dbReference>
<dbReference type="SMART" id="SM01393">
    <property type="entry name" value="Ribosomal_L32e"/>
    <property type="match status" value="1"/>
</dbReference>
<keyword evidence="6" id="KW-1185">Reference proteome</keyword>
<dbReference type="GO" id="GO:0006412">
    <property type="term" value="P:translation"/>
    <property type="evidence" value="ECO:0007669"/>
    <property type="project" value="InterPro"/>
</dbReference>
<dbReference type="Ensembl" id="ENSCCRT00010094832.1">
    <property type="protein sequence ID" value="ENSCCRP00010085477.1"/>
    <property type="gene ID" value="ENSCCRG00010037348.1"/>
</dbReference>
<dbReference type="GO" id="GO:0003735">
    <property type="term" value="F:structural constituent of ribosome"/>
    <property type="evidence" value="ECO:0007669"/>
    <property type="project" value="InterPro"/>
</dbReference>
<evidence type="ECO:0000256" key="4">
    <source>
        <dbReference type="ARBA" id="ARBA00035335"/>
    </source>
</evidence>
<evidence type="ECO:0000256" key="3">
    <source>
        <dbReference type="ARBA" id="ARBA00023274"/>
    </source>
</evidence>
<dbReference type="PROSITE" id="PS00580">
    <property type="entry name" value="RIBOSOMAL_L32E"/>
    <property type="match status" value="1"/>
</dbReference>
<organism evidence="5 6">
    <name type="scientific">Cyprinus carpio</name>
    <name type="common">Common carp</name>
    <dbReference type="NCBI Taxonomy" id="7962"/>
    <lineage>
        <taxon>Eukaryota</taxon>
        <taxon>Metazoa</taxon>
        <taxon>Chordata</taxon>
        <taxon>Craniata</taxon>
        <taxon>Vertebrata</taxon>
        <taxon>Euteleostomi</taxon>
        <taxon>Actinopterygii</taxon>
        <taxon>Neopterygii</taxon>
        <taxon>Teleostei</taxon>
        <taxon>Ostariophysi</taxon>
        <taxon>Cypriniformes</taxon>
        <taxon>Cyprinidae</taxon>
        <taxon>Cyprininae</taxon>
        <taxon>Cyprinus</taxon>
    </lineage>
</organism>
<dbReference type="SUPFAM" id="SSF52042">
    <property type="entry name" value="Ribosomal protein L32e"/>
    <property type="match status" value="1"/>
</dbReference>
<comment type="similarity">
    <text evidence="1">Belongs to the eukaryotic ribosomal protein eL32 family.</text>
</comment>
<protein>
    <recommendedName>
        <fullName evidence="4">60S ribosomal protein L32</fullName>
    </recommendedName>
</protein>
<accession>A0A8C1N3P4</accession>
<dbReference type="PANTHER" id="PTHR23413">
    <property type="entry name" value="60S RIBOSOMAL PROTEIN L32 AND DNA-DIRECTED RNA POLYMERASE II, SUBUNIT N"/>
    <property type="match status" value="1"/>
</dbReference>
<name>A0A8C1N3P4_CYPCA</name>
<reference evidence="5" key="2">
    <citation type="submission" date="2025-09" db="UniProtKB">
        <authorList>
            <consortium name="Ensembl"/>
        </authorList>
    </citation>
    <scope>IDENTIFICATION</scope>
</reference>
<dbReference type="GO" id="GO:0022625">
    <property type="term" value="C:cytosolic large ribosomal subunit"/>
    <property type="evidence" value="ECO:0007669"/>
    <property type="project" value="TreeGrafter"/>
</dbReference>
<evidence type="ECO:0000313" key="6">
    <source>
        <dbReference type="Proteomes" id="UP000694427"/>
    </source>
</evidence>
<dbReference type="InterPro" id="IPR036351">
    <property type="entry name" value="Ribosomal_eL32_sf"/>
</dbReference>
<reference evidence="5" key="1">
    <citation type="submission" date="2025-08" db="UniProtKB">
        <authorList>
            <consortium name="Ensembl"/>
        </authorList>
    </citation>
    <scope>IDENTIFICATION</scope>
</reference>
<proteinExistence type="inferred from homology"/>
<dbReference type="PANTHER" id="PTHR23413:SF1">
    <property type="entry name" value="RIBOSOMAL PROTEIN L32"/>
    <property type="match status" value="1"/>
</dbReference>
<dbReference type="InterPro" id="IPR018263">
    <property type="entry name" value="Ribosomal_eL32_CS"/>
</dbReference>
<dbReference type="CDD" id="cd00513">
    <property type="entry name" value="Ribosomal_L32_L32e"/>
    <property type="match status" value="1"/>
</dbReference>
<evidence type="ECO:0000313" key="5">
    <source>
        <dbReference type="Ensembl" id="ENSCCRP00010085477.1"/>
    </source>
</evidence>
<keyword evidence="2" id="KW-0689">Ribosomal protein</keyword>
<evidence type="ECO:0000256" key="1">
    <source>
        <dbReference type="ARBA" id="ARBA00008431"/>
    </source>
</evidence>
<sequence length="279" mass="33301">MLLHNTTPQRMKVDTTASAMRKKQRKRHSNAFLSSTSTYLATEGLVRHLLLRFPRFRRYYTLLRLWYFYRNKLRFAATTKKAAFVLFFRGLRCIILFILSNVPQQMRPVHPCWRVMNFRFVRSSLRHFLLFFRTVFGRGRPNGIMVQLRPLTKPKILKKRTKKFIRHQSDRYVKIKKNWRKPRGIDNRVRRRFKGQMLMPNIGYGSNKKTKHMLPSGFRKFLVHNVKELEVLMMSNKSHCAEIAHNVSSKNRKIIVERAAQLAIKVTNPNARLRSEENE</sequence>
<dbReference type="Pfam" id="PF01655">
    <property type="entry name" value="Ribosomal_L32e"/>
    <property type="match status" value="1"/>
</dbReference>
<dbReference type="InterPro" id="IPR001515">
    <property type="entry name" value="Ribosomal_eL32"/>
</dbReference>
<keyword evidence="3" id="KW-0687">Ribonucleoprotein</keyword>
<evidence type="ECO:0000256" key="2">
    <source>
        <dbReference type="ARBA" id="ARBA00022980"/>
    </source>
</evidence>